<feature type="region of interest" description="Disordered" evidence="1">
    <location>
        <begin position="1"/>
        <end position="72"/>
    </location>
</feature>
<protein>
    <recommendedName>
        <fullName evidence="3">PLL-like beta propeller domain-containing protein</fullName>
    </recommendedName>
</protein>
<feature type="compositionally biased region" description="Gly residues" evidence="1">
    <location>
        <begin position="135"/>
        <end position="144"/>
    </location>
</feature>
<evidence type="ECO:0000259" key="3">
    <source>
        <dbReference type="Pfam" id="PF26607"/>
    </source>
</evidence>
<evidence type="ECO:0000313" key="5">
    <source>
        <dbReference type="Proteomes" id="UP001275084"/>
    </source>
</evidence>
<keyword evidence="2" id="KW-0472">Membrane</keyword>
<feature type="region of interest" description="Disordered" evidence="1">
    <location>
        <begin position="122"/>
        <end position="157"/>
    </location>
</feature>
<reference evidence="4" key="2">
    <citation type="submission" date="2023-06" db="EMBL/GenBank/DDBJ databases">
        <authorList>
            <consortium name="Lawrence Berkeley National Laboratory"/>
            <person name="Haridas S."/>
            <person name="Hensen N."/>
            <person name="Bonometti L."/>
            <person name="Westerberg I."/>
            <person name="Brannstrom I.O."/>
            <person name="Guillou S."/>
            <person name="Cros-Aarteil S."/>
            <person name="Calhoun S."/>
            <person name="Kuo A."/>
            <person name="Mondo S."/>
            <person name="Pangilinan J."/>
            <person name="Riley R."/>
            <person name="Labutti K."/>
            <person name="Andreopoulos B."/>
            <person name="Lipzen A."/>
            <person name="Chen C."/>
            <person name="Yanf M."/>
            <person name="Daum C."/>
            <person name="Ng V."/>
            <person name="Clum A."/>
            <person name="Steindorff A."/>
            <person name="Ohm R."/>
            <person name="Martin F."/>
            <person name="Silar P."/>
            <person name="Natvig D."/>
            <person name="Lalanne C."/>
            <person name="Gautier V."/>
            <person name="Ament-Velasquez S.L."/>
            <person name="Kruys A."/>
            <person name="Hutchinson M.I."/>
            <person name="Powell A.J."/>
            <person name="Barry K."/>
            <person name="Miller A.N."/>
            <person name="Grigoriev I.V."/>
            <person name="Debuchy R."/>
            <person name="Gladieux P."/>
            <person name="Thoren M.H."/>
            <person name="Johannesson H."/>
        </authorList>
    </citation>
    <scope>NUCLEOTIDE SEQUENCE</scope>
    <source>
        <strain evidence="4">CBS 955.72</strain>
    </source>
</reference>
<comment type="caution">
    <text evidence="4">The sequence shown here is derived from an EMBL/GenBank/DDBJ whole genome shotgun (WGS) entry which is preliminary data.</text>
</comment>
<dbReference type="Proteomes" id="UP001275084">
    <property type="component" value="Unassembled WGS sequence"/>
</dbReference>
<proteinExistence type="predicted"/>
<dbReference type="AlphaFoldDB" id="A0AAJ0H7A0"/>
<name>A0AAJ0H7A0_9PEZI</name>
<organism evidence="4 5">
    <name type="scientific">Lasiosphaeria hispida</name>
    <dbReference type="NCBI Taxonomy" id="260671"/>
    <lineage>
        <taxon>Eukaryota</taxon>
        <taxon>Fungi</taxon>
        <taxon>Dikarya</taxon>
        <taxon>Ascomycota</taxon>
        <taxon>Pezizomycotina</taxon>
        <taxon>Sordariomycetes</taxon>
        <taxon>Sordariomycetidae</taxon>
        <taxon>Sordariales</taxon>
        <taxon>Lasiosphaeriaceae</taxon>
        <taxon>Lasiosphaeria</taxon>
    </lineage>
</organism>
<evidence type="ECO:0000313" key="4">
    <source>
        <dbReference type="EMBL" id="KAK3341970.1"/>
    </source>
</evidence>
<dbReference type="InterPro" id="IPR058502">
    <property type="entry name" value="PLL-like_beta-prop"/>
</dbReference>
<keyword evidence="2" id="KW-1133">Transmembrane helix</keyword>
<gene>
    <name evidence="4" type="ORF">B0T25DRAFT_523176</name>
</gene>
<feature type="transmembrane region" description="Helical" evidence="2">
    <location>
        <begin position="94"/>
        <end position="115"/>
    </location>
</feature>
<evidence type="ECO:0000256" key="2">
    <source>
        <dbReference type="SAM" id="Phobius"/>
    </source>
</evidence>
<sequence length="525" mass="55502">MEDKNGAVSTPDYSGLQVLHTNNENTGLEVDQRRQYDSYPEAVAPPVPSKHPEVVHHQHQHSPPGYPSPTESQALAGAALAPVAKKRFSRRCKIWTGVGVGIVVVVIVAIVAALVTKGQKSADTDGAVSPINNGGSPGSGGNGTTDGNTTTTTTTTSRSACSGVICPQILSSTQAGSAVMIFARGVDNNIWYNTAPAAGIAPWPAARQWQALEGGPFLSQPVATTWNASTRVSVTAVADPDHSAQIRHFAIANSAWGEWKSIGGRLESAASLCVVNGTRLDVWAAAGGTIAHNFYMEEEDGFWMPAVSSSWQESADFGEQKIAGRPAMACRWNDFGHDVVVYGENKNAQHSTYSGKTSWTPVFSYAGASGFAGFQGDPVVLATSNDRLDFFGVGVDAAIYHGSWTTAAGHSALERLGGSFQSVPAAVVTRSGRIDIVALGTSDTLQHKALVGSEWSEEWEDLGVFGNSAPLLQNLTTTPESVAMFVLGDDGELNQTVWTVSSDLSWKNLDWAGMGGNLTSLYFRN</sequence>
<feature type="domain" description="PLL-like beta propeller" evidence="3">
    <location>
        <begin position="173"/>
        <end position="308"/>
    </location>
</feature>
<feature type="domain" description="PLL-like beta propeller" evidence="3">
    <location>
        <begin position="347"/>
        <end position="520"/>
    </location>
</feature>
<evidence type="ECO:0000256" key="1">
    <source>
        <dbReference type="SAM" id="MobiDB-lite"/>
    </source>
</evidence>
<feature type="compositionally biased region" description="Low complexity" evidence="1">
    <location>
        <begin position="145"/>
        <end position="157"/>
    </location>
</feature>
<dbReference type="Gene3D" id="2.120.10.70">
    <property type="entry name" value="Fucose-specific lectin"/>
    <property type="match status" value="1"/>
</dbReference>
<accession>A0AAJ0H7A0</accession>
<dbReference type="EMBL" id="JAUIQD010000008">
    <property type="protein sequence ID" value="KAK3341970.1"/>
    <property type="molecule type" value="Genomic_DNA"/>
</dbReference>
<dbReference type="Pfam" id="PF26607">
    <property type="entry name" value="DUF8189"/>
    <property type="match status" value="2"/>
</dbReference>
<keyword evidence="2" id="KW-0812">Transmembrane</keyword>
<keyword evidence="5" id="KW-1185">Reference proteome</keyword>
<dbReference type="SUPFAM" id="SSF89372">
    <property type="entry name" value="Fucose-specific lectin"/>
    <property type="match status" value="2"/>
</dbReference>
<reference evidence="4" key="1">
    <citation type="journal article" date="2023" name="Mol. Phylogenet. Evol.">
        <title>Genome-scale phylogeny and comparative genomics of the fungal order Sordariales.</title>
        <authorList>
            <person name="Hensen N."/>
            <person name="Bonometti L."/>
            <person name="Westerberg I."/>
            <person name="Brannstrom I.O."/>
            <person name="Guillou S."/>
            <person name="Cros-Aarteil S."/>
            <person name="Calhoun S."/>
            <person name="Haridas S."/>
            <person name="Kuo A."/>
            <person name="Mondo S."/>
            <person name="Pangilinan J."/>
            <person name="Riley R."/>
            <person name="LaButti K."/>
            <person name="Andreopoulos B."/>
            <person name="Lipzen A."/>
            <person name="Chen C."/>
            <person name="Yan M."/>
            <person name="Daum C."/>
            <person name="Ng V."/>
            <person name="Clum A."/>
            <person name="Steindorff A."/>
            <person name="Ohm R.A."/>
            <person name="Martin F."/>
            <person name="Silar P."/>
            <person name="Natvig D.O."/>
            <person name="Lalanne C."/>
            <person name="Gautier V."/>
            <person name="Ament-Velasquez S.L."/>
            <person name="Kruys A."/>
            <person name="Hutchinson M.I."/>
            <person name="Powell A.J."/>
            <person name="Barry K."/>
            <person name="Miller A.N."/>
            <person name="Grigoriev I.V."/>
            <person name="Debuchy R."/>
            <person name="Gladieux P."/>
            <person name="Hiltunen Thoren M."/>
            <person name="Johannesson H."/>
        </authorList>
    </citation>
    <scope>NUCLEOTIDE SEQUENCE</scope>
    <source>
        <strain evidence="4">CBS 955.72</strain>
    </source>
</reference>